<organism evidence="1 2">
    <name type="scientific">Roseofilum acuticapitatum BLCC-M154</name>
    <dbReference type="NCBI Taxonomy" id="3022444"/>
    <lineage>
        <taxon>Bacteria</taxon>
        <taxon>Bacillati</taxon>
        <taxon>Cyanobacteriota</taxon>
        <taxon>Cyanophyceae</taxon>
        <taxon>Desertifilales</taxon>
        <taxon>Desertifilaceae</taxon>
        <taxon>Roseofilum</taxon>
        <taxon>Roseofilum acuticapitatum</taxon>
    </lineage>
</organism>
<proteinExistence type="predicted"/>
<accession>A0ABT7AR71</accession>
<reference evidence="1 2" key="1">
    <citation type="submission" date="2023-01" db="EMBL/GenBank/DDBJ databases">
        <title>Novel diversity within Roseofilum (Cyanobacteria; Desertifilaceae) from marine benthic mats with descriptions of four novel species.</title>
        <authorList>
            <person name="Wang Y."/>
            <person name="Berthold D.E."/>
            <person name="Hu J."/>
            <person name="Lefler F.W."/>
            <person name="Laughinghouse H.D. IV."/>
        </authorList>
    </citation>
    <scope>NUCLEOTIDE SEQUENCE [LARGE SCALE GENOMIC DNA]</scope>
    <source>
        <strain evidence="1 2">BLCC-M154</strain>
    </source>
</reference>
<dbReference type="Proteomes" id="UP001235303">
    <property type="component" value="Unassembled WGS sequence"/>
</dbReference>
<comment type="caution">
    <text evidence="1">The sequence shown here is derived from an EMBL/GenBank/DDBJ whole genome shotgun (WGS) entry which is preliminary data.</text>
</comment>
<evidence type="ECO:0000313" key="1">
    <source>
        <dbReference type="EMBL" id="MDJ1169408.1"/>
    </source>
</evidence>
<sequence length="283" mass="31912">MDINKLLNQLTQQEKELQEQEFLAPCVAGGGLKTAIKLRFAGAISSIAYSFQPQPADFEGWGIFKPLDTRTAQWVDEPTLPQISEYLSLLKPLRFWLGYRLKGQTWLAYPVNGDEAKRRYGITQPTPVHLVTEGGAFETIIARGDGSSWWFESVDRRADPQMIDTLKHHLKQLTEPETLQFSGMTPEAKITYELVAGQQEEFSSEKRDRRRLNQALQQGGGALQDFGDRGDYWHVEWTTADGEQHVSAISKGDLTVMSSGICLSGRDRDFDLQSLVGVMENRD</sequence>
<name>A0ABT7AR71_9CYAN</name>
<dbReference type="RefSeq" id="WP_283753166.1">
    <property type="nucleotide sequence ID" value="NZ_JAQOSP010000059.1"/>
</dbReference>
<keyword evidence="2" id="KW-1185">Reference proteome</keyword>
<protein>
    <submittedName>
        <fullName evidence="1">Uncharacterized protein</fullName>
    </submittedName>
</protein>
<evidence type="ECO:0000313" key="2">
    <source>
        <dbReference type="Proteomes" id="UP001235303"/>
    </source>
</evidence>
<dbReference type="EMBL" id="JAQOSP010000059">
    <property type="protein sequence ID" value="MDJ1169408.1"/>
    <property type="molecule type" value="Genomic_DNA"/>
</dbReference>
<gene>
    <name evidence="1" type="ORF">PMG71_08220</name>
</gene>